<evidence type="ECO:0000313" key="1">
    <source>
        <dbReference type="EMBL" id="VDO97972.1"/>
    </source>
</evidence>
<dbReference type="WBParaSite" id="SBAD_0000266001-mRNA-1">
    <property type="protein sequence ID" value="SBAD_0000266001-mRNA-1"/>
    <property type="gene ID" value="SBAD_0000266001"/>
</dbReference>
<sequence>MSERTFHENRCIGGQWYHVSTCIKPTGTEIKFEQCSEAWKCVYCTKFSENVSQHEGVVVKQFLVTPETGELPVLTDEDLEEMLKN</sequence>
<proteinExistence type="predicted"/>
<accession>A0A183IFZ2</accession>
<name>A0A183IFZ2_9BILA</name>
<gene>
    <name evidence="1" type="ORF">SBAD_LOCUS2536</name>
</gene>
<reference evidence="1 2" key="2">
    <citation type="submission" date="2018-11" db="EMBL/GenBank/DDBJ databases">
        <authorList>
            <consortium name="Pathogen Informatics"/>
        </authorList>
    </citation>
    <scope>NUCLEOTIDE SEQUENCE [LARGE SCALE GENOMIC DNA]</scope>
</reference>
<organism evidence="3">
    <name type="scientific">Soboliphyme baturini</name>
    <dbReference type="NCBI Taxonomy" id="241478"/>
    <lineage>
        <taxon>Eukaryota</taxon>
        <taxon>Metazoa</taxon>
        <taxon>Ecdysozoa</taxon>
        <taxon>Nematoda</taxon>
        <taxon>Enoplea</taxon>
        <taxon>Dorylaimia</taxon>
        <taxon>Dioctophymatida</taxon>
        <taxon>Dioctophymatoidea</taxon>
        <taxon>Soboliphymatidae</taxon>
        <taxon>Soboliphyme</taxon>
    </lineage>
</organism>
<keyword evidence="2" id="KW-1185">Reference proteome</keyword>
<evidence type="ECO:0000313" key="2">
    <source>
        <dbReference type="Proteomes" id="UP000270296"/>
    </source>
</evidence>
<protein>
    <submittedName>
        <fullName evidence="3">Cold-shock protein</fullName>
    </submittedName>
</protein>
<dbReference type="AlphaFoldDB" id="A0A183IFZ2"/>
<evidence type="ECO:0000313" key="3">
    <source>
        <dbReference type="WBParaSite" id="SBAD_0000266001-mRNA-1"/>
    </source>
</evidence>
<reference evidence="3" key="1">
    <citation type="submission" date="2016-06" db="UniProtKB">
        <authorList>
            <consortium name="WormBaseParasite"/>
        </authorList>
    </citation>
    <scope>IDENTIFICATION</scope>
</reference>
<dbReference type="EMBL" id="UZAM01007273">
    <property type="protein sequence ID" value="VDO97972.1"/>
    <property type="molecule type" value="Genomic_DNA"/>
</dbReference>
<dbReference type="Proteomes" id="UP000270296">
    <property type="component" value="Unassembled WGS sequence"/>
</dbReference>